<dbReference type="AlphaFoldDB" id="A0A7J0C9W2"/>
<dbReference type="InterPro" id="IPR002912">
    <property type="entry name" value="ACT_dom"/>
</dbReference>
<dbReference type="HAMAP" id="MF_01927">
    <property type="entry name" value="PurU"/>
    <property type="match status" value="1"/>
</dbReference>
<evidence type="ECO:0000256" key="1">
    <source>
        <dbReference type="ARBA" id="ARBA00022563"/>
    </source>
</evidence>
<dbReference type="InterPro" id="IPR045865">
    <property type="entry name" value="ACT-like_dom_sf"/>
</dbReference>
<evidence type="ECO:0000256" key="3">
    <source>
        <dbReference type="HAMAP-Rule" id="MF_01927"/>
    </source>
</evidence>
<dbReference type="Proteomes" id="UP000498980">
    <property type="component" value="Unassembled WGS sequence"/>
</dbReference>
<dbReference type="PIRSF" id="PIRSF036480">
    <property type="entry name" value="FormyFH4_hydr"/>
    <property type="match status" value="1"/>
</dbReference>
<dbReference type="SUPFAM" id="SSF53328">
    <property type="entry name" value="Formyltransferase"/>
    <property type="match status" value="1"/>
</dbReference>
<reference evidence="8 9" key="1">
    <citation type="submission" date="2020-05" db="EMBL/GenBank/DDBJ databases">
        <title>Whole genome shotgun sequence of Streptomyces fulvorobeus NBRC 15897.</title>
        <authorList>
            <person name="Komaki H."/>
            <person name="Tamura T."/>
        </authorList>
    </citation>
    <scope>NUCLEOTIDE SEQUENCE [LARGE SCALE GENOMIC DNA]</scope>
    <source>
        <strain evidence="8 9">NBRC 15897</strain>
    </source>
</reference>
<feature type="domain" description="Formyl transferase N-terminal" evidence="6">
    <location>
        <begin position="110"/>
        <end position="287"/>
    </location>
</feature>
<comment type="similarity">
    <text evidence="3">Belongs to the PurU family.</text>
</comment>
<evidence type="ECO:0000259" key="6">
    <source>
        <dbReference type="Pfam" id="PF00551"/>
    </source>
</evidence>
<dbReference type="InterPro" id="IPR041729">
    <property type="entry name" value="Formyl-FH4-Hydrolase_C"/>
</dbReference>
<comment type="catalytic activity">
    <reaction evidence="3">
        <text>(6R)-10-formyltetrahydrofolate + H2O = (6S)-5,6,7,8-tetrahydrofolate + formate + H(+)</text>
        <dbReference type="Rhea" id="RHEA:19833"/>
        <dbReference type="ChEBI" id="CHEBI:15377"/>
        <dbReference type="ChEBI" id="CHEBI:15378"/>
        <dbReference type="ChEBI" id="CHEBI:15740"/>
        <dbReference type="ChEBI" id="CHEBI:57453"/>
        <dbReference type="ChEBI" id="CHEBI:195366"/>
        <dbReference type="EC" id="3.5.1.10"/>
    </reaction>
</comment>
<dbReference type="NCBIfam" id="NF004684">
    <property type="entry name" value="PRK06027.1"/>
    <property type="match status" value="1"/>
</dbReference>
<dbReference type="GO" id="GO:0008864">
    <property type="term" value="F:formyltetrahydrofolate deformylase activity"/>
    <property type="evidence" value="ECO:0007669"/>
    <property type="project" value="UniProtKB-UniRule"/>
</dbReference>
<gene>
    <name evidence="3 8" type="primary">purU</name>
    <name evidence="8" type="ORF">Sfulv_34940</name>
</gene>
<protein>
    <recommendedName>
        <fullName evidence="3 4">Formyltetrahydrofolate deformylase</fullName>
        <ecNumber evidence="3 4">3.5.1.10</ecNumber>
    </recommendedName>
    <alternativeName>
        <fullName evidence="3">Formyl-FH(4) hydrolase</fullName>
    </alternativeName>
</protein>
<dbReference type="PRINTS" id="PR01575">
    <property type="entry name" value="FFH4HYDRLASE"/>
</dbReference>
<keyword evidence="1 3" id="KW-0554">One-carbon metabolism</keyword>
<comment type="caution">
    <text evidence="8">The sequence shown here is derived from an EMBL/GenBank/DDBJ whole genome shotgun (WGS) entry which is preliminary data.</text>
</comment>
<keyword evidence="2 3" id="KW-0378">Hydrolase</keyword>
<feature type="active site" evidence="3">
    <location>
        <position position="250"/>
    </location>
</feature>
<dbReference type="Pfam" id="PF00551">
    <property type="entry name" value="Formyl_trans_N"/>
    <property type="match status" value="1"/>
</dbReference>
<evidence type="ECO:0000313" key="9">
    <source>
        <dbReference type="Proteomes" id="UP000498980"/>
    </source>
</evidence>
<dbReference type="PANTHER" id="PTHR42706:SF1">
    <property type="entry name" value="FORMYLTETRAHYDROFOLATE DEFORMYLASE 2, MITOCHONDRIAL"/>
    <property type="match status" value="1"/>
</dbReference>
<keyword evidence="9" id="KW-1185">Reference proteome</keyword>
<sequence>MWHPTGMTAPQPADSVPAAAPDAESEQYVLTLSCPDTKGIVHAVSSYLFTTGCNIEDSQQFGDRDTGLFFMRVHFTADPGVTAEKLRAGFGVIGDPFRMEWQIHRSSDRMRIVLMVSKFGHCLNDLLFRSASGALPVEIAAVVSNHQDFAELVASYGVPFRHIPVTRETKPDAEARLLELVRAEDVELVVLARYMQVLSDNLCKQLSGRIINIHHSFLPSFKGAKPYHQAHARGVKLIGATAHYVTADLDEGPIIEQEVERVGHGVTPDQLVAVGRDVECQALARAVKWHAERRILLNGRRTVVFA</sequence>
<dbReference type="Pfam" id="PF01842">
    <property type="entry name" value="ACT"/>
    <property type="match status" value="1"/>
</dbReference>
<keyword evidence="3" id="KW-0658">Purine biosynthesis</keyword>
<comment type="function">
    <text evidence="3">Catalyzes the hydrolysis of 10-formyltetrahydrofolate (formyl-FH4) to formate and tetrahydrofolate (FH4).</text>
</comment>
<dbReference type="Gene3D" id="3.40.50.170">
    <property type="entry name" value="Formyl transferase, N-terminal domain"/>
    <property type="match status" value="1"/>
</dbReference>
<proteinExistence type="inferred from homology"/>
<dbReference type="CDD" id="cd08648">
    <property type="entry name" value="FMT_core_Formyl-FH4-Hydrolase_C"/>
    <property type="match status" value="1"/>
</dbReference>
<dbReference type="PANTHER" id="PTHR42706">
    <property type="entry name" value="FORMYLTETRAHYDROFOLATE DEFORMYLASE"/>
    <property type="match status" value="1"/>
</dbReference>
<feature type="region of interest" description="Disordered" evidence="5">
    <location>
        <begin position="1"/>
        <end position="20"/>
    </location>
</feature>
<dbReference type="SUPFAM" id="SSF55021">
    <property type="entry name" value="ACT-like"/>
    <property type="match status" value="1"/>
</dbReference>
<dbReference type="NCBIfam" id="TIGR00655">
    <property type="entry name" value="PurU"/>
    <property type="match status" value="1"/>
</dbReference>
<dbReference type="InterPro" id="IPR004810">
    <property type="entry name" value="PurU"/>
</dbReference>
<dbReference type="InterPro" id="IPR036477">
    <property type="entry name" value="Formyl_transf_N_sf"/>
</dbReference>
<evidence type="ECO:0000259" key="7">
    <source>
        <dbReference type="Pfam" id="PF01842"/>
    </source>
</evidence>
<dbReference type="InterPro" id="IPR002376">
    <property type="entry name" value="Formyl_transf_N"/>
</dbReference>
<evidence type="ECO:0000256" key="2">
    <source>
        <dbReference type="ARBA" id="ARBA00022801"/>
    </source>
</evidence>
<comment type="pathway">
    <text evidence="3">Purine metabolism; IMP biosynthesis via de novo pathway; formate from 10-formyl-5,6,7,8-tetrahydrofolate: step 1/1.</text>
</comment>
<dbReference type="UniPathway" id="UPA00074">
    <property type="reaction ID" value="UER00170"/>
</dbReference>
<feature type="domain" description="ACT" evidence="7">
    <location>
        <begin position="28"/>
        <end position="88"/>
    </location>
</feature>
<dbReference type="Gene3D" id="3.30.70.260">
    <property type="match status" value="1"/>
</dbReference>
<evidence type="ECO:0000256" key="4">
    <source>
        <dbReference type="NCBIfam" id="TIGR00655"/>
    </source>
</evidence>
<name>A0A7J0C9W2_9ACTN</name>
<dbReference type="GO" id="GO:0006189">
    <property type="term" value="P:'de novo' IMP biosynthetic process"/>
    <property type="evidence" value="ECO:0007669"/>
    <property type="project" value="UniProtKB-UniRule"/>
</dbReference>
<dbReference type="InterPro" id="IPR044074">
    <property type="entry name" value="PurU_ACT"/>
</dbReference>
<dbReference type="CDD" id="cd04875">
    <property type="entry name" value="ACT_F4HF-DF"/>
    <property type="match status" value="1"/>
</dbReference>
<dbReference type="GO" id="GO:0006730">
    <property type="term" value="P:one-carbon metabolic process"/>
    <property type="evidence" value="ECO:0007669"/>
    <property type="project" value="UniProtKB-KW"/>
</dbReference>
<evidence type="ECO:0000256" key="5">
    <source>
        <dbReference type="SAM" id="MobiDB-lite"/>
    </source>
</evidence>
<dbReference type="EMBL" id="BLWC01000001">
    <property type="protein sequence ID" value="GFM98683.1"/>
    <property type="molecule type" value="Genomic_DNA"/>
</dbReference>
<evidence type="ECO:0000313" key="8">
    <source>
        <dbReference type="EMBL" id="GFM98683.1"/>
    </source>
</evidence>
<dbReference type="EC" id="3.5.1.10" evidence="3 4"/>
<accession>A0A7J0C9W2</accession>
<feature type="compositionally biased region" description="Low complexity" evidence="5">
    <location>
        <begin position="9"/>
        <end position="20"/>
    </location>
</feature>
<organism evidence="8 9">
    <name type="scientific">Streptomyces fulvorobeus</name>
    <dbReference type="NCBI Taxonomy" id="284028"/>
    <lineage>
        <taxon>Bacteria</taxon>
        <taxon>Bacillati</taxon>
        <taxon>Actinomycetota</taxon>
        <taxon>Actinomycetes</taxon>
        <taxon>Kitasatosporales</taxon>
        <taxon>Streptomycetaceae</taxon>
        <taxon>Streptomyces</taxon>
    </lineage>
</organism>